<evidence type="ECO:0000313" key="7">
    <source>
        <dbReference type="EMBL" id="MBB5817426.1"/>
    </source>
</evidence>
<dbReference type="InterPro" id="IPR006330">
    <property type="entry name" value="Ado/ade_deaminase"/>
</dbReference>
<dbReference type="GO" id="GO:0006146">
    <property type="term" value="P:adenine catabolic process"/>
    <property type="evidence" value="ECO:0007669"/>
    <property type="project" value="UniProtKB-UniRule"/>
</dbReference>
<feature type="active site" description="Proton donor" evidence="5">
    <location>
        <position position="212"/>
    </location>
</feature>
<dbReference type="RefSeq" id="WP_184540581.1">
    <property type="nucleotide sequence ID" value="NZ_JACHMP010000001.1"/>
</dbReference>
<dbReference type="InterPro" id="IPR001365">
    <property type="entry name" value="A_deaminase_dom"/>
</dbReference>
<feature type="domain" description="Adenosine deaminase" evidence="6">
    <location>
        <begin position="24"/>
        <end position="345"/>
    </location>
</feature>
<dbReference type="NCBIfam" id="TIGR01430">
    <property type="entry name" value="aden_deam"/>
    <property type="match status" value="1"/>
</dbReference>
<feature type="site" description="Important for catalytic activity" evidence="5">
    <location>
        <position position="233"/>
    </location>
</feature>
<reference evidence="7 8" key="1">
    <citation type="submission" date="2020-08" db="EMBL/GenBank/DDBJ databases">
        <title>Sequencing the genomes of 1000 actinobacteria strains.</title>
        <authorList>
            <person name="Klenk H.-P."/>
        </authorList>
    </citation>
    <scope>NUCLEOTIDE SEQUENCE [LARGE SCALE GENOMIC DNA]</scope>
    <source>
        <strain evidence="7 8">DSM 46887</strain>
    </source>
</reference>
<evidence type="ECO:0000256" key="3">
    <source>
        <dbReference type="ARBA" id="ARBA00022833"/>
    </source>
</evidence>
<dbReference type="Gene3D" id="3.20.20.140">
    <property type="entry name" value="Metal-dependent hydrolases"/>
    <property type="match status" value="1"/>
</dbReference>
<dbReference type="GO" id="GO:0005829">
    <property type="term" value="C:cytosol"/>
    <property type="evidence" value="ECO:0007669"/>
    <property type="project" value="TreeGrafter"/>
</dbReference>
<feature type="binding site" evidence="5">
    <location>
        <position position="209"/>
    </location>
    <ligand>
        <name>Zn(2+)</name>
        <dbReference type="ChEBI" id="CHEBI:29105"/>
        <note>catalytic</note>
    </ligand>
</feature>
<dbReference type="InterPro" id="IPR028892">
    <property type="entry name" value="ADE"/>
</dbReference>
<keyword evidence="3 5" id="KW-0862">Zinc</keyword>
<feature type="binding site" evidence="5">
    <location>
        <position position="290"/>
    </location>
    <ligand>
        <name>Zn(2+)</name>
        <dbReference type="ChEBI" id="CHEBI:29105"/>
        <note>catalytic</note>
    </ligand>
</feature>
<keyword evidence="8" id="KW-1185">Reference proteome</keyword>
<feature type="binding site" evidence="5">
    <location>
        <position position="291"/>
    </location>
    <ligand>
        <name>substrate</name>
    </ligand>
</feature>
<evidence type="ECO:0000259" key="6">
    <source>
        <dbReference type="Pfam" id="PF00962"/>
    </source>
</evidence>
<keyword evidence="2 5" id="KW-0378">Hydrolase</keyword>
<dbReference type="InterPro" id="IPR032466">
    <property type="entry name" value="Metal_Hydrolase"/>
</dbReference>
<evidence type="ECO:0000313" key="8">
    <source>
        <dbReference type="Proteomes" id="UP000540685"/>
    </source>
</evidence>
<comment type="catalytic activity">
    <reaction evidence="5">
        <text>adenine + H2O + H(+) = hypoxanthine + NH4(+)</text>
        <dbReference type="Rhea" id="RHEA:23688"/>
        <dbReference type="ChEBI" id="CHEBI:15377"/>
        <dbReference type="ChEBI" id="CHEBI:15378"/>
        <dbReference type="ChEBI" id="CHEBI:16708"/>
        <dbReference type="ChEBI" id="CHEBI:17368"/>
        <dbReference type="ChEBI" id="CHEBI:28938"/>
        <dbReference type="EC" id="3.5.4.2"/>
    </reaction>
</comment>
<proteinExistence type="inferred from homology"/>
<dbReference type="AlphaFoldDB" id="A0A7W9IBL6"/>
<dbReference type="Proteomes" id="UP000540685">
    <property type="component" value="Unassembled WGS sequence"/>
</dbReference>
<organism evidence="7 8">
    <name type="scientific">Streptosporangium becharense</name>
    <dbReference type="NCBI Taxonomy" id="1816182"/>
    <lineage>
        <taxon>Bacteria</taxon>
        <taxon>Bacillati</taxon>
        <taxon>Actinomycetota</taxon>
        <taxon>Actinomycetes</taxon>
        <taxon>Streptosporangiales</taxon>
        <taxon>Streptosporangiaceae</taxon>
        <taxon>Streptosporangium</taxon>
    </lineage>
</organism>
<dbReference type="CDD" id="cd01320">
    <property type="entry name" value="ADA"/>
    <property type="match status" value="1"/>
</dbReference>
<comment type="cofactor">
    <cofactor evidence="5">
        <name>Zn(2+)</name>
        <dbReference type="ChEBI" id="CHEBI:29105"/>
    </cofactor>
    <text evidence="5">Binds 1 zinc ion per subunit.</text>
</comment>
<feature type="binding site" evidence="5">
    <location>
        <position position="31"/>
    </location>
    <ligand>
        <name>Zn(2+)</name>
        <dbReference type="ChEBI" id="CHEBI:29105"/>
        <note>catalytic</note>
    </ligand>
</feature>
<evidence type="ECO:0000256" key="4">
    <source>
        <dbReference type="ARBA" id="ARBA00023080"/>
    </source>
</evidence>
<comment type="similarity">
    <text evidence="5">Belongs to the metallo-dependent hydrolases superfamily. Adenosine and AMP deaminases family. Adenine deaminase type 2 subfamily.</text>
</comment>
<accession>A0A7W9IBL6</accession>
<evidence type="ECO:0000256" key="5">
    <source>
        <dbReference type="HAMAP-Rule" id="MF_01962"/>
    </source>
</evidence>
<name>A0A7W9IBL6_9ACTN</name>
<comment type="function">
    <text evidence="5">Catalyzes the hydrolytic deamination of adenine to hypoxanthine. Plays an important role in the purine salvage pathway and in nitrogen catabolism.</text>
</comment>
<dbReference type="NCBIfam" id="NF006850">
    <property type="entry name" value="PRK09358.1-6"/>
    <property type="match status" value="1"/>
</dbReference>
<evidence type="ECO:0000256" key="1">
    <source>
        <dbReference type="ARBA" id="ARBA00022723"/>
    </source>
</evidence>
<keyword evidence="4 5" id="KW-0546">Nucleotide metabolism</keyword>
<dbReference type="SUPFAM" id="SSF51556">
    <property type="entry name" value="Metallo-dependent hydrolases"/>
    <property type="match status" value="1"/>
</dbReference>
<keyword evidence="1 5" id="KW-0479">Metal-binding</keyword>
<comment type="caution">
    <text evidence="7">The sequence shown here is derived from an EMBL/GenBank/DDBJ whole genome shotgun (WGS) entry which is preliminary data.</text>
</comment>
<dbReference type="EMBL" id="JACHMP010000001">
    <property type="protein sequence ID" value="MBB5817426.1"/>
    <property type="molecule type" value="Genomic_DNA"/>
</dbReference>
<dbReference type="GO" id="GO:0043103">
    <property type="term" value="P:hypoxanthine salvage"/>
    <property type="evidence" value="ECO:0007669"/>
    <property type="project" value="UniProtKB-UniRule"/>
</dbReference>
<dbReference type="GO" id="GO:0000034">
    <property type="term" value="F:adenine deaminase activity"/>
    <property type="evidence" value="ECO:0007669"/>
    <property type="project" value="UniProtKB-UniRule"/>
</dbReference>
<dbReference type="HAMAP" id="MF_01962">
    <property type="entry name" value="Adenine_deaminase"/>
    <property type="match status" value="1"/>
</dbReference>
<evidence type="ECO:0000256" key="2">
    <source>
        <dbReference type="ARBA" id="ARBA00022801"/>
    </source>
</evidence>
<feature type="binding site" evidence="5">
    <location>
        <position position="29"/>
    </location>
    <ligand>
        <name>Zn(2+)</name>
        <dbReference type="ChEBI" id="CHEBI:29105"/>
        <note>catalytic</note>
    </ligand>
</feature>
<dbReference type="Pfam" id="PF00962">
    <property type="entry name" value="A_deaminase"/>
    <property type="match status" value="1"/>
</dbReference>
<protein>
    <recommendedName>
        <fullName evidence="5">Adenine deaminase</fullName>
        <shortName evidence="5">ADE</shortName>
        <ecNumber evidence="5">3.5.4.2</ecNumber>
    </recommendedName>
    <alternativeName>
        <fullName evidence="5">Adenine aminohydrolase</fullName>
        <shortName evidence="5">AAH</shortName>
    </alternativeName>
</protein>
<dbReference type="PANTHER" id="PTHR43114">
    <property type="entry name" value="ADENINE DEAMINASE"/>
    <property type="match status" value="1"/>
</dbReference>
<sequence>MSETAAEDTASGTGESVIELFQLPKAELHLHIEGTLEPGLAFELAHRNRVTLPFGSVEDLASRYRFENLRGFLDLYYTTMAVLRTEDDFADLARAYLGRAKAQGVRHAEVFFDLQAHLRRGVPAEAVVDGLSAALAEAEHDAGITGGLILCFLRDLPVADADAALTAAMPRVDRLLGVGLDSAELGHPPGPFAPVFRRAREAGLRAVAHAGEEAPAAYIQEALDTLGVERVDHGIRAVDDPRLIERLVTGRVPLTVCPLSNVRLKTVGSLREHPLPELMDLGVVVTVNSDDPAYFGGYVADNFLALSREAGLTLRAAERLARNSIAASFVTPGRAASLIAEVDRWAHAVRDRPPGRPAAGPPY</sequence>
<gene>
    <name evidence="7" type="ORF">F4562_000488</name>
</gene>
<dbReference type="GO" id="GO:0008270">
    <property type="term" value="F:zinc ion binding"/>
    <property type="evidence" value="ECO:0007669"/>
    <property type="project" value="UniProtKB-UniRule"/>
</dbReference>
<dbReference type="GO" id="GO:0009117">
    <property type="term" value="P:nucleotide metabolic process"/>
    <property type="evidence" value="ECO:0007669"/>
    <property type="project" value="UniProtKB-KW"/>
</dbReference>
<dbReference type="EC" id="3.5.4.2" evidence="5"/>
<dbReference type="PANTHER" id="PTHR43114:SF6">
    <property type="entry name" value="ADENINE DEAMINASE"/>
    <property type="match status" value="1"/>
</dbReference>